<accession>A0AA39QAY1</accession>
<proteinExistence type="predicted"/>
<dbReference type="EMBL" id="JAUEPU010000009">
    <property type="protein sequence ID" value="KAK0499533.1"/>
    <property type="molecule type" value="Genomic_DNA"/>
</dbReference>
<dbReference type="AlphaFoldDB" id="A0AA39QAY1"/>
<keyword evidence="3" id="KW-1185">Reference proteome</keyword>
<comment type="caution">
    <text evidence="2">The sequence shown here is derived from an EMBL/GenBank/DDBJ whole genome shotgun (WGS) entry which is preliminary data.</text>
</comment>
<evidence type="ECO:0000313" key="3">
    <source>
        <dbReference type="Proteomes" id="UP001175228"/>
    </source>
</evidence>
<dbReference type="Proteomes" id="UP001175228">
    <property type="component" value="Unassembled WGS sequence"/>
</dbReference>
<name>A0AA39QAY1_9AGAR</name>
<keyword evidence="1" id="KW-1133">Transmembrane helix</keyword>
<evidence type="ECO:0000313" key="2">
    <source>
        <dbReference type="EMBL" id="KAK0499533.1"/>
    </source>
</evidence>
<protein>
    <submittedName>
        <fullName evidence="2">Uncharacterized protein</fullName>
    </submittedName>
</protein>
<sequence length="99" mass="12056">MTFYHYPNEHVELVIAYPGQLWNFASFFRILILLGIQYLLSTENRRRDAEPVDTVYADVYIEWLKEDGVMEKVHVDKVYRLFTMYVLCFSKRSYRSFWI</sequence>
<evidence type="ECO:0000256" key="1">
    <source>
        <dbReference type="SAM" id="Phobius"/>
    </source>
</evidence>
<keyword evidence="1" id="KW-0472">Membrane</keyword>
<reference evidence="2" key="1">
    <citation type="submission" date="2023-06" db="EMBL/GenBank/DDBJ databases">
        <authorList>
            <consortium name="Lawrence Berkeley National Laboratory"/>
            <person name="Ahrendt S."/>
            <person name="Sahu N."/>
            <person name="Indic B."/>
            <person name="Wong-Bajracharya J."/>
            <person name="Merenyi Z."/>
            <person name="Ke H.-M."/>
            <person name="Monk M."/>
            <person name="Kocsube S."/>
            <person name="Drula E."/>
            <person name="Lipzen A."/>
            <person name="Balint B."/>
            <person name="Henrissat B."/>
            <person name="Andreopoulos B."/>
            <person name="Martin F.M."/>
            <person name="Harder C.B."/>
            <person name="Rigling D."/>
            <person name="Ford K.L."/>
            <person name="Foster G.D."/>
            <person name="Pangilinan J."/>
            <person name="Papanicolaou A."/>
            <person name="Barry K."/>
            <person name="LaButti K."/>
            <person name="Viragh M."/>
            <person name="Koriabine M."/>
            <person name="Yan M."/>
            <person name="Riley R."/>
            <person name="Champramary S."/>
            <person name="Plett K.L."/>
            <person name="Tsai I.J."/>
            <person name="Slot J."/>
            <person name="Sipos G."/>
            <person name="Plett J."/>
            <person name="Nagy L.G."/>
            <person name="Grigoriev I.V."/>
        </authorList>
    </citation>
    <scope>NUCLEOTIDE SEQUENCE</scope>
    <source>
        <strain evidence="2">HWK02</strain>
    </source>
</reference>
<feature type="transmembrane region" description="Helical" evidence="1">
    <location>
        <begin position="20"/>
        <end position="40"/>
    </location>
</feature>
<organism evidence="2 3">
    <name type="scientific">Armillaria luteobubalina</name>
    <dbReference type="NCBI Taxonomy" id="153913"/>
    <lineage>
        <taxon>Eukaryota</taxon>
        <taxon>Fungi</taxon>
        <taxon>Dikarya</taxon>
        <taxon>Basidiomycota</taxon>
        <taxon>Agaricomycotina</taxon>
        <taxon>Agaricomycetes</taxon>
        <taxon>Agaricomycetidae</taxon>
        <taxon>Agaricales</taxon>
        <taxon>Marasmiineae</taxon>
        <taxon>Physalacriaceae</taxon>
        <taxon>Armillaria</taxon>
    </lineage>
</organism>
<gene>
    <name evidence="2" type="ORF">EDD18DRAFT_854872</name>
</gene>
<keyword evidence="1" id="KW-0812">Transmembrane</keyword>